<gene>
    <name evidence="2" type="ORF">MBJ925_LOCUS37307</name>
    <name evidence="3" type="ORF">SMN809_LOCUS56010</name>
</gene>
<dbReference type="EMBL" id="CAJOBI010199310">
    <property type="protein sequence ID" value="CAF4986258.1"/>
    <property type="molecule type" value="Genomic_DNA"/>
</dbReference>
<protein>
    <submittedName>
        <fullName evidence="2">Uncharacterized protein</fullName>
    </submittedName>
</protein>
<evidence type="ECO:0000313" key="2">
    <source>
        <dbReference type="EMBL" id="CAF2240187.1"/>
    </source>
</evidence>
<reference evidence="2" key="1">
    <citation type="submission" date="2021-02" db="EMBL/GenBank/DDBJ databases">
        <authorList>
            <person name="Nowell W R."/>
        </authorList>
    </citation>
    <scope>NUCLEOTIDE SEQUENCE</scope>
</reference>
<dbReference type="Proteomes" id="UP000663824">
    <property type="component" value="Unassembled WGS sequence"/>
</dbReference>
<dbReference type="AlphaFoldDB" id="A0A817A4B4"/>
<accession>A0A817A4B4</accession>
<name>A0A817A4B4_9BILA</name>
<sequence>MFQTDILIDTSILPSNIMSLRDDNFIDFVKEEAGHAAAALLEFQEQSLDVFKNKYGYMQDDGACILQPGVKGNIEYLISLLKTKCVDDAKLVKSSKRNQLSSSLTITTNTSSTIRKPTSSILSDSSPETIPSNSYNLSVAEHKSYIIDTLNNWCKKKKSKDNNERFSLVKGKDYFISLQNDSTGTLKCNIKCSCEKWTTLVFRRGKFQQSNFYRHLQGLTNECPALKTNINSPPVSSPSSTHNRQSLTASENVLQQIASSNLIPITPPSDTIQSHSTSVTASSISNSTEDDETYDENIIEQPSSLKTKRQAKRKVQTIESLLNTRESAKRTRRR</sequence>
<evidence type="ECO:0000313" key="4">
    <source>
        <dbReference type="Proteomes" id="UP000663824"/>
    </source>
</evidence>
<dbReference type="Proteomes" id="UP000676336">
    <property type="component" value="Unassembled WGS sequence"/>
</dbReference>
<feature type="region of interest" description="Disordered" evidence="1">
    <location>
        <begin position="264"/>
        <end position="294"/>
    </location>
</feature>
<comment type="caution">
    <text evidence="2">The sequence shown here is derived from an EMBL/GenBank/DDBJ whole genome shotgun (WGS) entry which is preliminary data.</text>
</comment>
<evidence type="ECO:0000313" key="3">
    <source>
        <dbReference type="EMBL" id="CAF4986258.1"/>
    </source>
</evidence>
<feature type="compositionally biased region" description="Low complexity" evidence="1">
    <location>
        <begin position="274"/>
        <end position="287"/>
    </location>
</feature>
<dbReference type="EMBL" id="CAJNRE010020751">
    <property type="protein sequence ID" value="CAF2240187.1"/>
    <property type="molecule type" value="Genomic_DNA"/>
</dbReference>
<feature type="compositionally biased region" description="Polar residues" evidence="1">
    <location>
        <begin position="264"/>
        <end position="273"/>
    </location>
</feature>
<evidence type="ECO:0000256" key="1">
    <source>
        <dbReference type="SAM" id="MobiDB-lite"/>
    </source>
</evidence>
<proteinExistence type="predicted"/>
<organism evidence="2 4">
    <name type="scientific">Rotaria magnacalcarata</name>
    <dbReference type="NCBI Taxonomy" id="392030"/>
    <lineage>
        <taxon>Eukaryota</taxon>
        <taxon>Metazoa</taxon>
        <taxon>Spiralia</taxon>
        <taxon>Gnathifera</taxon>
        <taxon>Rotifera</taxon>
        <taxon>Eurotatoria</taxon>
        <taxon>Bdelloidea</taxon>
        <taxon>Philodinida</taxon>
        <taxon>Philodinidae</taxon>
        <taxon>Rotaria</taxon>
    </lineage>
</organism>